<feature type="region of interest" description="Disordered" evidence="1">
    <location>
        <begin position="162"/>
        <end position="200"/>
    </location>
</feature>
<reference evidence="2 3" key="1">
    <citation type="journal article" date="2021" name="Elife">
        <title>Chloroplast acquisition without the gene transfer in kleptoplastic sea slugs, Plakobranchus ocellatus.</title>
        <authorList>
            <person name="Maeda T."/>
            <person name="Takahashi S."/>
            <person name="Yoshida T."/>
            <person name="Shimamura S."/>
            <person name="Takaki Y."/>
            <person name="Nagai Y."/>
            <person name="Toyoda A."/>
            <person name="Suzuki Y."/>
            <person name="Arimoto A."/>
            <person name="Ishii H."/>
            <person name="Satoh N."/>
            <person name="Nishiyama T."/>
            <person name="Hasebe M."/>
            <person name="Maruyama T."/>
            <person name="Minagawa J."/>
            <person name="Obokata J."/>
            <person name="Shigenobu S."/>
        </authorList>
    </citation>
    <scope>NUCLEOTIDE SEQUENCE [LARGE SCALE GENOMIC DNA]</scope>
</reference>
<accession>A0AAV4CJD8</accession>
<dbReference type="AlphaFoldDB" id="A0AAV4CJD8"/>
<evidence type="ECO:0000313" key="2">
    <source>
        <dbReference type="EMBL" id="GFO32995.1"/>
    </source>
</evidence>
<dbReference type="Proteomes" id="UP000735302">
    <property type="component" value="Unassembled WGS sequence"/>
</dbReference>
<feature type="region of interest" description="Disordered" evidence="1">
    <location>
        <begin position="68"/>
        <end position="96"/>
    </location>
</feature>
<protein>
    <submittedName>
        <fullName evidence="2">Uncharacterized protein</fullName>
    </submittedName>
</protein>
<dbReference type="EMBL" id="BLXT01006709">
    <property type="protein sequence ID" value="GFO32995.1"/>
    <property type="molecule type" value="Genomic_DNA"/>
</dbReference>
<keyword evidence="3" id="KW-1185">Reference proteome</keyword>
<organism evidence="2 3">
    <name type="scientific">Plakobranchus ocellatus</name>
    <dbReference type="NCBI Taxonomy" id="259542"/>
    <lineage>
        <taxon>Eukaryota</taxon>
        <taxon>Metazoa</taxon>
        <taxon>Spiralia</taxon>
        <taxon>Lophotrochozoa</taxon>
        <taxon>Mollusca</taxon>
        <taxon>Gastropoda</taxon>
        <taxon>Heterobranchia</taxon>
        <taxon>Euthyneura</taxon>
        <taxon>Panpulmonata</taxon>
        <taxon>Sacoglossa</taxon>
        <taxon>Placobranchoidea</taxon>
        <taxon>Plakobranchidae</taxon>
        <taxon>Plakobranchus</taxon>
    </lineage>
</organism>
<gene>
    <name evidence="2" type="ORF">PoB_005950000</name>
</gene>
<evidence type="ECO:0000256" key="1">
    <source>
        <dbReference type="SAM" id="MobiDB-lite"/>
    </source>
</evidence>
<name>A0AAV4CJD8_9GAST</name>
<proteinExistence type="predicted"/>
<feature type="compositionally biased region" description="Polar residues" evidence="1">
    <location>
        <begin position="70"/>
        <end position="80"/>
    </location>
</feature>
<sequence length="200" mass="21430">MACSSRNFGCMVSSAVYTLGASRTVRFDVTTLATSNAYSSRFLTPVLAVAIVLALTAAHREQDEGFRLQLQGSPPDTEPNQGGHIAQHSSSVPGLPWRYNPSRGRGTSTGIDPSPIQRKMTSCLGSMGHRCPTVSGEGSGQGGMLMSDSHYCLAITTSTSRIHPFPHTGRTSRQTRRPHCGGGPLKYSQHQRATVDRSRG</sequence>
<comment type="caution">
    <text evidence="2">The sequence shown here is derived from an EMBL/GenBank/DDBJ whole genome shotgun (WGS) entry which is preliminary data.</text>
</comment>
<evidence type="ECO:0000313" key="3">
    <source>
        <dbReference type="Proteomes" id="UP000735302"/>
    </source>
</evidence>